<dbReference type="HAMAP" id="MF_02087">
    <property type="entry name" value="PLP_homeostasis"/>
    <property type="match status" value="1"/>
</dbReference>
<dbReference type="Proteomes" id="UP000016842">
    <property type="component" value="Unassembled WGS sequence"/>
</dbReference>
<dbReference type="GO" id="GO:0030170">
    <property type="term" value="F:pyridoxal phosphate binding"/>
    <property type="evidence" value="ECO:0007669"/>
    <property type="project" value="UniProtKB-UniRule"/>
</dbReference>
<dbReference type="InterPro" id="IPR011078">
    <property type="entry name" value="PyrdxlP_homeostasis"/>
</dbReference>
<evidence type="ECO:0000256" key="4">
    <source>
        <dbReference type="RuleBase" id="RU004514"/>
    </source>
</evidence>
<accession>U4VCA8</accession>
<evidence type="ECO:0000313" key="7">
    <source>
        <dbReference type="Proteomes" id="UP000016842"/>
    </source>
</evidence>
<organism evidence="6 7">
    <name type="scientific">Brucella intermedia 229E</name>
    <dbReference type="NCBI Taxonomy" id="1337887"/>
    <lineage>
        <taxon>Bacteria</taxon>
        <taxon>Pseudomonadati</taxon>
        <taxon>Pseudomonadota</taxon>
        <taxon>Alphaproteobacteria</taxon>
        <taxon>Hyphomicrobiales</taxon>
        <taxon>Brucellaceae</taxon>
        <taxon>Brucella/Ochrobactrum group</taxon>
        <taxon>Brucella</taxon>
    </lineage>
</organism>
<evidence type="ECO:0000256" key="1">
    <source>
        <dbReference type="ARBA" id="ARBA00022898"/>
    </source>
</evidence>
<comment type="cofactor">
    <cofactor evidence="3">
        <name>pyridoxal 5'-phosphate</name>
        <dbReference type="ChEBI" id="CHEBI:597326"/>
    </cofactor>
</comment>
<feature type="domain" description="Alanine racemase N-terminal" evidence="5">
    <location>
        <begin position="46"/>
        <end position="247"/>
    </location>
</feature>
<dbReference type="PANTHER" id="PTHR10146">
    <property type="entry name" value="PROLINE SYNTHETASE CO-TRANSCRIBED BACTERIAL HOMOLOG PROTEIN"/>
    <property type="match status" value="1"/>
</dbReference>
<dbReference type="Pfam" id="PF01168">
    <property type="entry name" value="Ala_racemase_N"/>
    <property type="match status" value="1"/>
</dbReference>
<comment type="similarity">
    <text evidence="2 4">Belongs to the pyridoxal phosphate-binding protein YggS/PROSC family.</text>
</comment>
<dbReference type="EMBL" id="ASXJ01000325">
    <property type="protein sequence ID" value="ERM00347.1"/>
    <property type="molecule type" value="Genomic_DNA"/>
</dbReference>
<keyword evidence="1 2" id="KW-0663">Pyridoxal phosphate</keyword>
<sequence>MATFTTYWRKRQPFADEKPESESFMSDIVANLNTVKAAIASAEKEARREKGSVTLVAVSKTFDADEIRPVLDAGQRVFGENRVQEAQGKWPQLRGGDYSGIELHLIGPLQSNKAADAVALFDVIETVDREKIAAALAAEIKKQNKTPPKLYVQVNTGLEEQKAGIAPPKEAVAFVERCRKEHGLAIEGLMCIPPAGENPGPHFALLEKLAREAGVEKLSMGMSGDYETAIGFGATSVRVGSAIFGGRSYANPPA</sequence>
<dbReference type="SUPFAM" id="SSF51419">
    <property type="entry name" value="PLP-binding barrel"/>
    <property type="match status" value="1"/>
</dbReference>
<evidence type="ECO:0000313" key="6">
    <source>
        <dbReference type="EMBL" id="ERM00347.1"/>
    </source>
</evidence>
<dbReference type="PIRSF" id="PIRSF004848">
    <property type="entry name" value="YBL036c_PLPDEIII"/>
    <property type="match status" value="1"/>
</dbReference>
<gene>
    <name evidence="6" type="ORF">Q644_05405</name>
</gene>
<protein>
    <recommendedName>
        <fullName evidence="2">Pyridoxal phosphate homeostasis protein</fullName>
        <shortName evidence="2">PLP homeostasis protein</shortName>
    </recommendedName>
</protein>
<name>U4VCA8_9HYPH</name>
<dbReference type="InterPro" id="IPR001608">
    <property type="entry name" value="Ala_racemase_N"/>
</dbReference>
<dbReference type="PANTHER" id="PTHR10146:SF14">
    <property type="entry name" value="PYRIDOXAL PHOSPHATE HOMEOSTASIS PROTEIN"/>
    <property type="match status" value="1"/>
</dbReference>
<dbReference type="CDD" id="cd00635">
    <property type="entry name" value="PLPDE_III_YBL036c_like"/>
    <property type="match status" value="1"/>
</dbReference>
<dbReference type="FunFam" id="3.20.20.10:FF:000018">
    <property type="entry name" value="Pyridoxal phosphate homeostasis protein"/>
    <property type="match status" value="1"/>
</dbReference>
<proteinExistence type="inferred from homology"/>
<comment type="function">
    <text evidence="2">Pyridoxal 5'-phosphate (PLP)-binding protein, which is involved in PLP homeostasis.</text>
</comment>
<dbReference type="Gene3D" id="3.20.20.10">
    <property type="entry name" value="Alanine racemase"/>
    <property type="match status" value="1"/>
</dbReference>
<dbReference type="PATRIC" id="fig|1337887.3.peg.4457"/>
<evidence type="ECO:0000256" key="3">
    <source>
        <dbReference type="PIRSR" id="PIRSR004848-1"/>
    </source>
</evidence>
<evidence type="ECO:0000256" key="2">
    <source>
        <dbReference type="HAMAP-Rule" id="MF_02087"/>
    </source>
</evidence>
<dbReference type="InterPro" id="IPR029066">
    <property type="entry name" value="PLP-binding_barrel"/>
</dbReference>
<comment type="caution">
    <text evidence="6">The sequence shown here is derived from an EMBL/GenBank/DDBJ whole genome shotgun (WGS) entry which is preliminary data.</text>
</comment>
<evidence type="ECO:0000259" key="5">
    <source>
        <dbReference type="Pfam" id="PF01168"/>
    </source>
</evidence>
<reference evidence="6 7" key="1">
    <citation type="journal article" date="2014" name="FEMS Microbiol. Lett.">
        <title>Genome sequencing analysis reveals virulence-related gene content of Ochrobactrum intermedium strain 229E, a urease-positive strain isolated from the human gastric niche.</title>
        <authorList>
            <person name="Kulkarni G.J."/>
            <person name="Shetty S."/>
            <person name="Dharne M.S."/>
            <person name="Shouche Y.S."/>
        </authorList>
    </citation>
    <scope>NUCLEOTIDE SEQUENCE [LARGE SCALE GENOMIC DNA]</scope>
    <source>
        <strain evidence="6 7">229E</strain>
    </source>
</reference>
<dbReference type="AlphaFoldDB" id="U4VCA8"/>
<feature type="modified residue" description="N6-(pyridoxal phosphate)lysine" evidence="2 3">
    <location>
        <position position="60"/>
    </location>
</feature>
<dbReference type="NCBIfam" id="TIGR00044">
    <property type="entry name" value="YggS family pyridoxal phosphate-dependent enzyme"/>
    <property type="match status" value="1"/>
</dbReference>